<dbReference type="GO" id="GO:0010181">
    <property type="term" value="F:FMN binding"/>
    <property type="evidence" value="ECO:0007669"/>
    <property type="project" value="InterPro"/>
</dbReference>
<protein>
    <submittedName>
        <fullName evidence="5">Predicted flavoredoxin</fullName>
    </submittedName>
</protein>
<dbReference type="OrthoDB" id="8522at2157"/>
<evidence type="ECO:0000256" key="1">
    <source>
        <dbReference type="ARBA" id="ARBA00001917"/>
    </source>
</evidence>
<name>Q05HF7_METAR</name>
<evidence type="ECO:0000256" key="2">
    <source>
        <dbReference type="ARBA" id="ARBA00022630"/>
    </source>
</evidence>
<comment type="cofactor">
    <cofactor evidence="1">
        <name>FMN</name>
        <dbReference type="ChEBI" id="CHEBI:58210"/>
    </cofactor>
</comment>
<dbReference type="eggNOG" id="arCOG02016">
    <property type="taxonomic scope" value="Archaea"/>
</dbReference>
<organism evidence="5 6">
    <name type="scientific">Methanocella arvoryzae (strain DSM 22066 / NBRC 105507 / MRE50)</name>
    <dbReference type="NCBI Taxonomy" id="351160"/>
    <lineage>
        <taxon>Archaea</taxon>
        <taxon>Methanobacteriati</taxon>
        <taxon>Methanobacteriota</taxon>
        <taxon>Stenosarchaea group</taxon>
        <taxon>Methanomicrobia</taxon>
        <taxon>Methanocellales</taxon>
        <taxon>Methanocellaceae</taxon>
        <taxon>Methanocella</taxon>
    </lineage>
</organism>
<sequence length="188" mass="20372">MDKLTIGAQPLMFPMPAVLVGSNVNGKANYMAVAWAGVANMAPPMLCVAINHVRHTYKGIEENGTFSVNIPSSSQVVETDHCGMVSGAREDKSAVFETFYGKLKTAPLARECPVNVECKVFQKVDCGSHVLVIGQIEEVHVSQDCMTDGHPDISKVDPIIYSFGDSGYWKVGEKIGKGFSVGRSYKKE</sequence>
<dbReference type="InterPro" id="IPR002563">
    <property type="entry name" value="Flavin_Rdtase-like_dom"/>
</dbReference>
<dbReference type="Proteomes" id="UP000000663">
    <property type="component" value="Chromosome"/>
</dbReference>
<evidence type="ECO:0000313" key="6">
    <source>
        <dbReference type="Proteomes" id="UP000000663"/>
    </source>
</evidence>
<reference evidence="5 6" key="1">
    <citation type="journal article" date="2006" name="Science">
        <title>Genome of rice cluster I archaea -- the key methane producers in the rice rhizosphere.</title>
        <authorList>
            <person name="Erkel C."/>
            <person name="Kube M."/>
            <person name="Reinhardt R."/>
            <person name="Liesack W."/>
        </authorList>
    </citation>
    <scope>NUCLEOTIDE SEQUENCE [LARGE SCALE GENOMIC DNA]</scope>
    <source>
        <strain evidence="6">DSM 22066 / NBRC 105507 / MRE50</strain>
    </source>
</reference>
<gene>
    <name evidence="5" type="ORF">RCIX1694</name>
</gene>
<dbReference type="Pfam" id="PF01613">
    <property type="entry name" value="Flavin_Reduct"/>
    <property type="match status" value="1"/>
</dbReference>
<comment type="similarity">
    <text evidence="3">Belongs to the flavoredoxin family.</text>
</comment>
<dbReference type="PANTHER" id="PTHR43567">
    <property type="entry name" value="FLAVOREDOXIN-RELATED-RELATED"/>
    <property type="match status" value="1"/>
</dbReference>
<feature type="domain" description="Flavin reductase like" evidence="4">
    <location>
        <begin position="12"/>
        <end position="161"/>
    </location>
</feature>
<dbReference type="SUPFAM" id="SSF50475">
    <property type="entry name" value="FMN-binding split barrel"/>
    <property type="match status" value="1"/>
</dbReference>
<dbReference type="InterPro" id="IPR052174">
    <property type="entry name" value="Flavoredoxin"/>
</dbReference>
<dbReference type="SMART" id="SM00903">
    <property type="entry name" value="Flavin_Reduct"/>
    <property type="match status" value="1"/>
</dbReference>
<dbReference type="AlphaFoldDB" id="Q05HF7"/>
<proteinExistence type="inferred from homology"/>
<dbReference type="InterPro" id="IPR012349">
    <property type="entry name" value="Split_barrel_FMN-bd"/>
</dbReference>
<keyword evidence="2" id="KW-0285">Flavoprotein</keyword>
<dbReference type="STRING" id="351160.RCIX1694"/>
<evidence type="ECO:0000256" key="3">
    <source>
        <dbReference type="ARBA" id="ARBA00038054"/>
    </source>
</evidence>
<dbReference type="EMBL" id="AM114193">
    <property type="protein sequence ID" value="CAL59657.1"/>
    <property type="molecule type" value="Genomic_DNA"/>
</dbReference>
<keyword evidence="6" id="KW-1185">Reference proteome</keyword>
<dbReference type="RefSeq" id="WP_012035649.1">
    <property type="nucleotide sequence ID" value="NC_009464.1"/>
</dbReference>
<evidence type="ECO:0000259" key="4">
    <source>
        <dbReference type="SMART" id="SM00903"/>
    </source>
</evidence>
<dbReference type="KEGG" id="rci:RCIX1694"/>
<evidence type="ECO:0000313" key="5">
    <source>
        <dbReference type="EMBL" id="CAL59657.1"/>
    </source>
</evidence>
<dbReference type="PANTHER" id="PTHR43567:SF1">
    <property type="entry name" value="FLAVOREDOXIN"/>
    <property type="match status" value="1"/>
</dbReference>
<dbReference type="Gene3D" id="2.30.110.10">
    <property type="entry name" value="Electron Transport, Fmn-binding Protein, Chain A"/>
    <property type="match status" value="1"/>
</dbReference>
<accession>Q05HF7</accession>
<dbReference type="GeneID" id="5144369"/>